<keyword evidence="3" id="KW-1185">Reference proteome</keyword>
<proteinExistence type="predicted"/>
<dbReference type="KEGG" id="pgg:FX982_00084"/>
<dbReference type="RefSeq" id="WP_172609221.1">
    <property type="nucleotide sequence ID" value="NZ_CP053746.1"/>
</dbReference>
<dbReference type="InterPro" id="IPR011971">
    <property type="entry name" value="CHP02284"/>
</dbReference>
<evidence type="ECO:0000313" key="3">
    <source>
        <dbReference type="Proteomes" id="UP000501989"/>
    </source>
</evidence>
<dbReference type="InterPro" id="IPR009078">
    <property type="entry name" value="Ferritin-like_SF"/>
</dbReference>
<dbReference type="AlphaFoldDB" id="A0A6M8MBH7"/>
<dbReference type="PIRSF" id="PIRSF029477">
    <property type="entry name" value="UCP029477"/>
    <property type="match status" value="1"/>
</dbReference>
<feature type="domain" description="DUF2383" evidence="1">
    <location>
        <begin position="9"/>
        <end position="115"/>
    </location>
</feature>
<evidence type="ECO:0000313" key="2">
    <source>
        <dbReference type="EMBL" id="QKF49166.1"/>
    </source>
</evidence>
<dbReference type="Pfam" id="PF09537">
    <property type="entry name" value="DUF2383"/>
    <property type="match status" value="1"/>
</dbReference>
<accession>A0A6M8MBH7</accession>
<name>A0A6M8MBH7_9PSED</name>
<protein>
    <recommendedName>
        <fullName evidence="1">DUF2383 domain-containing protein</fullName>
    </recommendedName>
</protein>
<dbReference type="Proteomes" id="UP000501989">
    <property type="component" value="Chromosome"/>
</dbReference>
<evidence type="ECO:0000259" key="1">
    <source>
        <dbReference type="Pfam" id="PF09537"/>
    </source>
</evidence>
<sequence length="156" mass="16852">MTDINKESISLLNDLIETSKDGEKGFQASADDIKNPTIKEFFVSRSAEIATPVRELQSEVRALGGDPETSSSVSGTLHRAWVGLKSTLTGKDDTAILNEVERGEDVALKAYKEARSKAVEKNLPASVQSLIDKQLQGVQANHDKVKALRDASRAAS</sequence>
<dbReference type="NCBIfam" id="TIGR02284">
    <property type="entry name" value="PA2169 family four-helix-bundle protein"/>
    <property type="match status" value="1"/>
</dbReference>
<dbReference type="Gene3D" id="1.20.1260.10">
    <property type="match status" value="1"/>
</dbReference>
<gene>
    <name evidence="2" type="ORF">FX982_00084</name>
</gene>
<dbReference type="SUPFAM" id="SSF47240">
    <property type="entry name" value="Ferritin-like"/>
    <property type="match status" value="1"/>
</dbReference>
<organism evidence="2 3">
    <name type="scientific">Pseudomonas graminis</name>
    <dbReference type="NCBI Taxonomy" id="158627"/>
    <lineage>
        <taxon>Bacteria</taxon>
        <taxon>Pseudomonadati</taxon>
        <taxon>Pseudomonadota</taxon>
        <taxon>Gammaproteobacteria</taxon>
        <taxon>Pseudomonadales</taxon>
        <taxon>Pseudomonadaceae</taxon>
        <taxon>Pseudomonas</taxon>
    </lineage>
</organism>
<dbReference type="InterPro" id="IPR016920">
    <property type="entry name" value="UCP029477"/>
</dbReference>
<dbReference type="InterPro" id="IPR019052">
    <property type="entry name" value="DUF2383"/>
</dbReference>
<dbReference type="InterPro" id="IPR012347">
    <property type="entry name" value="Ferritin-like"/>
</dbReference>
<reference evidence="3" key="1">
    <citation type="submission" date="2019-12" db="EMBL/GenBank/DDBJ databases">
        <title>Endophytic bacteria associated with Panax ginseng seedlings.</title>
        <authorList>
            <person name="Park J.M."/>
            <person name="Shin R."/>
            <person name="Jo S.H."/>
        </authorList>
    </citation>
    <scope>NUCLEOTIDE SEQUENCE [LARGE SCALE GENOMIC DNA]</scope>
    <source>
        <strain evidence="3">PgKB30</strain>
    </source>
</reference>
<dbReference type="EMBL" id="CP053746">
    <property type="protein sequence ID" value="QKF49166.1"/>
    <property type="molecule type" value="Genomic_DNA"/>
</dbReference>